<gene>
    <name evidence="1" type="ORF">METZ01_LOCUS410700</name>
</gene>
<accession>A0A382WFX7</accession>
<sequence>VPGIYRDDRKEKIDFLDRPAPATVRPLTVS</sequence>
<dbReference type="EMBL" id="UINC01159639">
    <property type="protein sequence ID" value="SVD57846.1"/>
    <property type="molecule type" value="Genomic_DNA"/>
</dbReference>
<feature type="non-terminal residue" evidence="1">
    <location>
        <position position="1"/>
    </location>
</feature>
<evidence type="ECO:0000313" key="1">
    <source>
        <dbReference type="EMBL" id="SVD57846.1"/>
    </source>
</evidence>
<name>A0A382WFX7_9ZZZZ</name>
<feature type="non-terminal residue" evidence="1">
    <location>
        <position position="30"/>
    </location>
</feature>
<organism evidence="1">
    <name type="scientific">marine metagenome</name>
    <dbReference type="NCBI Taxonomy" id="408172"/>
    <lineage>
        <taxon>unclassified sequences</taxon>
        <taxon>metagenomes</taxon>
        <taxon>ecological metagenomes</taxon>
    </lineage>
</organism>
<dbReference type="AlphaFoldDB" id="A0A382WFX7"/>
<reference evidence="1" key="1">
    <citation type="submission" date="2018-05" db="EMBL/GenBank/DDBJ databases">
        <authorList>
            <person name="Lanie J.A."/>
            <person name="Ng W.-L."/>
            <person name="Kazmierczak K.M."/>
            <person name="Andrzejewski T.M."/>
            <person name="Davidsen T.M."/>
            <person name="Wayne K.J."/>
            <person name="Tettelin H."/>
            <person name="Glass J.I."/>
            <person name="Rusch D."/>
            <person name="Podicherti R."/>
            <person name="Tsui H.-C.T."/>
            <person name="Winkler M.E."/>
        </authorList>
    </citation>
    <scope>NUCLEOTIDE SEQUENCE</scope>
</reference>
<protein>
    <submittedName>
        <fullName evidence="1">Uncharacterized protein</fullName>
    </submittedName>
</protein>
<proteinExistence type="predicted"/>